<name>A0A2P2BZF3_9ZZZZ</name>
<feature type="transmembrane region" description="Helical" evidence="5">
    <location>
        <begin position="251"/>
        <end position="268"/>
    </location>
</feature>
<dbReference type="InterPro" id="IPR007016">
    <property type="entry name" value="O-antigen_ligase-rel_domated"/>
</dbReference>
<evidence type="ECO:0000259" key="6">
    <source>
        <dbReference type="Pfam" id="PF04932"/>
    </source>
</evidence>
<accession>A0A2P2BZF3</accession>
<dbReference type="EMBL" id="CZKA01000016">
    <property type="protein sequence ID" value="CUR55114.1"/>
    <property type="molecule type" value="Genomic_DNA"/>
</dbReference>
<dbReference type="Pfam" id="PF04932">
    <property type="entry name" value="Wzy_C"/>
    <property type="match status" value="1"/>
</dbReference>
<feature type="transmembrane region" description="Helical" evidence="5">
    <location>
        <begin position="96"/>
        <end position="116"/>
    </location>
</feature>
<feature type="transmembrane region" description="Helical" evidence="5">
    <location>
        <begin position="275"/>
        <end position="292"/>
    </location>
</feature>
<feature type="transmembrane region" description="Helical" evidence="5">
    <location>
        <begin position="128"/>
        <end position="149"/>
    </location>
</feature>
<dbReference type="GO" id="GO:0016020">
    <property type="term" value="C:membrane"/>
    <property type="evidence" value="ECO:0007669"/>
    <property type="project" value="UniProtKB-SubCell"/>
</dbReference>
<keyword evidence="3 5" id="KW-1133">Transmembrane helix</keyword>
<reference evidence="7" key="1">
    <citation type="submission" date="2015-08" db="EMBL/GenBank/DDBJ databases">
        <authorList>
            <person name="Babu N.S."/>
            <person name="Beckwith C.J."/>
            <person name="Beseler K.G."/>
            <person name="Brison A."/>
            <person name="Carone J.V."/>
            <person name="Caskin T.P."/>
            <person name="Diamond M."/>
            <person name="Durham M.E."/>
            <person name="Foxe J.M."/>
            <person name="Go M."/>
            <person name="Henderson B.A."/>
            <person name="Jones I.B."/>
            <person name="McGettigan J.A."/>
            <person name="Micheletti S.J."/>
            <person name="Nasrallah M.E."/>
            <person name="Ortiz D."/>
            <person name="Piller C.R."/>
            <person name="Privatt S.R."/>
            <person name="Schneider S.L."/>
            <person name="Sharp S."/>
            <person name="Smith T.C."/>
            <person name="Stanton J.D."/>
            <person name="Ullery H.E."/>
            <person name="Wilson R.J."/>
            <person name="Serrano M.G."/>
            <person name="Buck G."/>
            <person name="Lee V."/>
            <person name="Wang Y."/>
            <person name="Carvalho R."/>
            <person name="Voegtly L."/>
            <person name="Shi R."/>
            <person name="Duckworth R."/>
            <person name="Johnson A."/>
            <person name="Loviza R."/>
            <person name="Walstead R."/>
            <person name="Shah Z."/>
            <person name="Kiflezghi M."/>
            <person name="Wade K."/>
            <person name="Ball S.L."/>
            <person name="Bradley K.W."/>
            <person name="Asai D.J."/>
            <person name="Bowman C.A."/>
            <person name="Russell D.A."/>
            <person name="Pope W.H."/>
            <person name="Jacobs-Sera D."/>
            <person name="Hendrix R.W."/>
            <person name="Hatfull G.F."/>
        </authorList>
    </citation>
    <scope>NUCLEOTIDE SEQUENCE</scope>
</reference>
<feature type="transmembrane region" description="Helical" evidence="5">
    <location>
        <begin position="73"/>
        <end position="90"/>
    </location>
</feature>
<dbReference type="PANTHER" id="PTHR37422:SF23">
    <property type="entry name" value="TEICHURONIC ACID BIOSYNTHESIS PROTEIN TUAE"/>
    <property type="match status" value="1"/>
</dbReference>
<evidence type="ECO:0000256" key="3">
    <source>
        <dbReference type="ARBA" id="ARBA00022989"/>
    </source>
</evidence>
<comment type="subcellular location">
    <subcellularLocation>
        <location evidence="1">Membrane</location>
        <topology evidence="1">Multi-pass membrane protein</topology>
    </subcellularLocation>
</comment>
<keyword evidence="2 5" id="KW-0812">Transmembrane</keyword>
<keyword evidence="4 5" id="KW-0472">Membrane</keyword>
<evidence type="ECO:0000313" key="7">
    <source>
        <dbReference type="EMBL" id="CUR55114.1"/>
    </source>
</evidence>
<dbReference type="PANTHER" id="PTHR37422">
    <property type="entry name" value="TEICHURONIC ACID BIOSYNTHESIS PROTEIN TUAE"/>
    <property type="match status" value="1"/>
</dbReference>
<feature type="transmembrane region" description="Helical" evidence="5">
    <location>
        <begin position="383"/>
        <end position="404"/>
    </location>
</feature>
<evidence type="ECO:0000256" key="2">
    <source>
        <dbReference type="ARBA" id="ARBA00022692"/>
    </source>
</evidence>
<organism evidence="7">
    <name type="scientific">metagenome</name>
    <dbReference type="NCBI Taxonomy" id="256318"/>
    <lineage>
        <taxon>unclassified sequences</taxon>
        <taxon>metagenomes</taxon>
    </lineage>
</organism>
<feature type="transmembrane region" description="Helical" evidence="5">
    <location>
        <begin position="351"/>
        <end position="371"/>
    </location>
</feature>
<protein>
    <recommendedName>
        <fullName evidence="6">O-antigen ligase-related domain-containing protein</fullName>
    </recommendedName>
</protein>
<gene>
    <name evidence="7" type="ORF">NOCA2230034</name>
</gene>
<evidence type="ECO:0000256" key="1">
    <source>
        <dbReference type="ARBA" id="ARBA00004141"/>
    </source>
</evidence>
<sequence length="441" mass="48464">MSTSLEPLSGFSGVGAKPTSNAELLPAWPLASLFGLFAVWWTLGLLDVILIPLAAIMTWYMMRSRGVRVPRSFALWLIFIMLAGASIVELDTAGQLVGYLYRYLVYLSSTVVFVYAYNARRHLTARNLCGLLTVVWLTTVLGGYLGVMFPGVVVRTPMSYITPGSLLSNDLVNHMVIRRFSQFNPDSYFELSPRPSAPFRFTNNWGNVYSVLLPVVIAYLYQVKGTRRYWWLLLVLPISAVPAFLTLNRGMLIGIGIAMVYVSIRTLLLGRPKFIIYMVVVTALGAALFSALPTSERIDSRLANEGSSNDTRASLYLQSIDSVKDSPFLGHGVPQEGENPNAPPVGTQGQIWMILVSHGPLALVTSMGWFLIACWQSRKRRDLVGLACHTSLLVATVELCYYGVLPYGLPLMMAVAALAMRPPDPGIDPRRLGHAAATLPG</sequence>
<feature type="transmembrane region" description="Helical" evidence="5">
    <location>
        <begin position="38"/>
        <end position="61"/>
    </location>
</feature>
<feature type="transmembrane region" description="Helical" evidence="5">
    <location>
        <begin position="205"/>
        <end position="222"/>
    </location>
</feature>
<dbReference type="InterPro" id="IPR051533">
    <property type="entry name" value="WaaL-like"/>
</dbReference>
<evidence type="ECO:0000256" key="4">
    <source>
        <dbReference type="ARBA" id="ARBA00023136"/>
    </source>
</evidence>
<feature type="transmembrane region" description="Helical" evidence="5">
    <location>
        <begin position="229"/>
        <end position="245"/>
    </location>
</feature>
<dbReference type="AlphaFoldDB" id="A0A2P2BZF3"/>
<evidence type="ECO:0000256" key="5">
    <source>
        <dbReference type="SAM" id="Phobius"/>
    </source>
</evidence>
<proteinExistence type="predicted"/>
<feature type="domain" description="O-antigen ligase-related" evidence="6">
    <location>
        <begin position="238"/>
        <end position="375"/>
    </location>
</feature>